<feature type="domain" description="Nodulin-like" evidence="6">
    <location>
        <begin position="23"/>
        <end position="195"/>
    </location>
</feature>
<comment type="subcellular location">
    <subcellularLocation>
        <location evidence="1">Membrane</location>
        <topology evidence="1">Multi-pass membrane protein</topology>
    </subcellularLocation>
</comment>
<feature type="domain" description="NFD4 C-terminal" evidence="7">
    <location>
        <begin position="231"/>
        <end position="445"/>
    </location>
</feature>
<feature type="transmembrane region" description="Helical" evidence="5">
    <location>
        <begin position="329"/>
        <end position="351"/>
    </location>
</feature>
<dbReference type="PANTHER" id="PTHR21576">
    <property type="entry name" value="UNCHARACTERIZED NODULIN-LIKE PROTEIN"/>
    <property type="match status" value="1"/>
</dbReference>
<reference evidence="8 9" key="1">
    <citation type="submission" date="2020-10" db="EMBL/GenBank/DDBJ databases">
        <title>The Coptis chinensis genome and diversification of protoberbering-type alkaloids.</title>
        <authorList>
            <person name="Wang B."/>
            <person name="Shu S."/>
            <person name="Song C."/>
            <person name="Liu Y."/>
        </authorList>
    </citation>
    <scope>NUCLEOTIDE SEQUENCE [LARGE SCALE GENOMIC DNA]</scope>
    <source>
        <strain evidence="8">HL-2020</strain>
        <tissue evidence="8">Leaf</tissue>
    </source>
</reference>
<protein>
    <recommendedName>
        <fullName evidence="10">Nodulin-like domain-containing protein</fullName>
    </recommendedName>
</protein>
<evidence type="ECO:0000256" key="5">
    <source>
        <dbReference type="SAM" id="Phobius"/>
    </source>
</evidence>
<evidence type="ECO:0000313" key="9">
    <source>
        <dbReference type="Proteomes" id="UP000631114"/>
    </source>
</evidence>
<evidence type="ECO:0000256" key="2">
    <source>
        <dbReference type="ARBA" id="ARBA00022692"/>
    </source>
</evidence>
<proteinExistence type="predicted"/>
<sequence>MDSAKGNDGVKIFHFAAQVVRGRWFMMFASFLIMSGAGASYVFGIYSSQIKKSLAYDQKTLNLLGFFKDLGAVVGVISGLMAEVTPTWFVLLVGAGMNFGGYFMIWLAVTNRISKPKVWHMCVYICMGANSQAFANTGVLVSCVKNFPESRGTMLGLLKGFTGLSGAIMIQIYLAVYVEQQPELPVTESLETPVVPPSKPLQILEKPKNSLSNIFKPPERGEDYTITQGLLSIDMLIIFFSTFCGYGTNLTAIDNLGQIGESLGYPALAIGTFVSLVSIWNYCGRVFAGFVSEILLVKLKFPRPLMISIVLAFSCIGHMLIAFPAPGSLYFASLIIGFSYGAQLALNLIIISELFGLKHYATLFNWGQVASPLGSYLFNVRVTGVLYDKEALKQLTRKGITRGESKELTCIGKECYRLSFIILAAVSFLGALSTLVMVMRTRKFYKGDIYKKFRDDSGISIQQ</sequence>
<keyword evidence="4 5" id="KW-0472">Membrane</keyword>
<keyword evidence="9" id="KW-1185">Reference proteome</keyword>
<dbReference type="AlphaFoldDB" id="A0A835LQR8"/>
<dbReference type="CDD" id="cd17354">
    <property type="entry name" value="MFS_Mch1p_like"/>
    <property type="match status" value="1"/>
</dbReference>
<dbReference type="Pfam" id="PF23262">
    <property type="entry name" value="NFD4_C"/>
    <property type="match status" value="1"/>
</dbReference>
<keyword evidence="3 5" id="KW-1133">Transmembrane helix</keyword>
<dbReference type="Pfam" id="PF06813">
    <property type="entry name" value="Nodulin-like"/>
    <property type="match status" value="1"/>
</dbReference>
<dbReference type="SUPFAM" id="SSF103473">
    <property type="entry name" value="MFS general substrate transporter"/>
    <property type="match status" value="1"/>
</dbReference>
<organism evidence="8 9">
    <name type="scientific">Coptis chinensis</name>
    <dbReference type="NCBI Taxonomy" id="261450"/>
    <lineage>
        <taxon>Eukaryota</taxon>
        <taxon>Viridiplantae</taxon>
        <taxon>Streptophyta</taxon>
        <taxon>Embryophyta</taxon>
        <taxon>Tracheophyta</taxon>
        <taxon>Spermatophyta</taxon>
        <taxon>Magnoliopsida</taxon>
        <taxon>Ranunculales</taxon>
        <taxon>Ranunculaceae</taxon>
        <taxon>Coptidoideae</taxon>
        <taxon>Coptis</taxon>
    </lineage>
</organism>
<dbReference type="EMBL" id="JADFTS010000006">
    <property type="protein sequence ID" value="KAF9603985.1"/>
    <property type="molecule type" value="Genomic_DNA"/>
</dbReference>
<feature type="transmembrane region" description="Helical" evidence="5">
    <location>
        <begin position="60"/>
        <end position="82"/>
    </location>
</feature>
<dbReference type="Gene3D" id="1.20.1250.20">
    <property type="entry name" value="MFS general substrate transporter like domains"/>
    <property type="match status" value="1"/>
</dbReference>
<evidence type="ECO:0000259" key="6">
    <source>
        <dbReference type="Pfam" id="PF06813"/>
    </source>
</evidence>
<name>A0A835LQR8_9MAGN</name>
<evidence type="ECO:0000313" key="8">
    <source>
        <dbReference type="EMBL" id="KAF9603985.1"/>
    </source>
</evidence>
<feature type="transmembrane region" description="Helical" evidence="5">
    <location>
        <begin position="224"/>
        <end position="243"/>
    </location>
</feature>
<feature type="transmembrane region" description="Helical" evidence="5">
    <location>
        <begin position="263"/>
        <end position="283"/>
    </location>
</feature>
<dbReference type="PANTHER" id="PTHR21576:SF29">
    <property type="entry name" value="NODULIN-LIKE DOMAIN-CONTAINING PROTEIN"/>
    <property type="match status" value="1"/>
</dbReference>
<gene>
    <name evidence="8" type="ORF">IFM89_039339</name>
</gene>
<accession>A0A835LQR8</accession>
<dbReference type="InterPro" id="IPR036259">
    <property type="entry name" value="MFS_trans_sf"/>
</dbReference>
<evidence type="ECO:0008006" key="10">
    <source>
        <dbReference type="Google" id="ProtNLM"/>
    </source>
</evidence>
<dbReference type="Proteomes" id="UP000631114">
    <property type="component" value="Unassembled WGS sequence"/>
</dbReference>
<feature type="transmembrane region" description="Helical" evidence="5">
    <location>
        <begin position="24"/>
        <end position="48"/>
    </location>
</feature>
<feature type="transmembrane region" description="Helical" evidence="5">
    <location>
        <begin position="161"/>
        <end position="178"/>
    </location>
</feature>
<dbReference type="InterPro" id="IPR056555">
    <property type="entry name" value="NFD4_C"/>
</dbReference>
<keyword evidence="2 5" id="KW-0812">Transmembrane</keyword>
<evidence type="ECO:0000259" key="7">
    <source>
        <dbReference type="Pfam" id="PF23262"/>
    </source>
</evidence>
<dbReference type="InterPro" id="IPR010658">
    <property type="entry name" value="Nodulin-like"/>
</dbReference>
<evidence type="ECO:0000256" key="1">
    <source>
        <dbReference type="ARBA" id="ARBA00004141"/>
    </source>
</evidence>
<comment type="caution">
    <text evidence="8">The sequence shown here is derived from an EMBL/GenBank/DDBJ whole genome shotgun (WGS) entry which is preliminary data.</text>
</comment>
<evidence type="ECO:0000256" key="3">
    <source>
        <dbReference type="ARBA" id="ARBA00022989"/>
    </source>
</evidence>
<dbReference type="GO" id="GO:0016020">
    <property type="term" value="C:membrane"/>
    <property type="evidence" value="ECO:0007669"/>
    <property type="project" value="UniProtKB-SubCell"/>
</dbReference>
<feature type="transmembrane region" description="Helical" evidence="5">
    <location>
        <begin position="88"/>
        <end position="109"/>
    </location>
</feature>
<feature type="transmembrane region" description="Helical" evidence="5">
    <location>
        <begin position="418"/>
        <end position="438"/>
    </location>
</feature>
<dbReference type="OrthoDB" id="410267at2759"/>
<feature type="transmembrane region" description="Helical" evidence="5">
    <location>
        <begin position="304"/>
        <end position="323"/>
    </location>
</feature>
<evidence type="ECO:0000256" key="4">
    <source>
        <dbReference type="ARBA" id="ARBA00023136"/>
    </source>
</evidence>
<feature type="transmembrane region" description="Helical" evidence="5">
    <location>
        <begin position="121"/>
        <end position="141"/>
    </location>
</feature>